<keyword evidence="1" id="KW-0472">Membrane</keyword>
<dbReference type="RefSeq" id="XP_040685213.1">
    <property type="nucleotide sequence ID" value="XM_040839056.1"/>
</dbReference>
<keyword evidence="1" id="KW-0812">Transmembrane</keyword>
<dbReference type="VEuPathDB" id="FungiDB:ASPWEDRAFT_695776"/>
<keyword evidence="1" id="KW-1133">Transmembrane helix</keyword>
<sequence>MTSGVGCSCQEGKMDMRKQAAYTGSRLIWVRAVGDMMIWMDPLRVESMLWIIGLLDFWMVWMGLSWVWGFYHFCCCGWF</sequence>
<gene>
    <name evidence="2" type="ORF">ASPWEDRAFT_695776</name>
</gene>
<evidence type="ECO:0000313" key="2">
    <source>
        <dbReference type="EMBL" id="OJJ31536.1"/>
    </source>
</evidence>
<evidence type="ECO:0000313" key="3">
    <source>
        <dbReference type="Proteomes" id="UP000184383"/>
    </source>
</evidence>
<proteinExistence type="predicted"/>
<dbReference type="GeneID" id="63754904"/>
<name>A0A1L9R9E1_ASPWE</name>
<dbReference type="Proteomes" id="UP000184383">
    <property type="component" value="Unassembled WGS sequence"/>
</dbReference>
<protein>
    <recommendedName>
        <fullName evidence="4">Transmembrane protein</fullName>
    </recommendedName>
</protein>
<evidence type="ECO:0000256" key="1">
    <source>
        <dbReference type="SAM" id="Phobius"/>
    </source>
</evidence>
<dbReference type="EMBL" id="KV878216">
    <property type="protein sequence ID" value="OJJ31536.1"/>
    <property type="molecule type" value="Genomic_DNA"/>
</dbReference>
<feature type="transmembrane region" description="Helical" evidence="1">
    <location>
        <begin position="47"/>
        <end position="71"/>
    </location>
</feature>
<reference evidence="3" key="1">
    <citation type="journal article" date="2017" name="Genome Biol.">
        <title>Comparative genomics reveals high biological diversity and specific adaptations in the industrially and medically important fungal genus Aspergillus.</title>
        <authorList>
            <person name="de Vries R.P."/>
            <person name="Riley R."/>
            <person name="Wiebenga A."/>
            <person name="Aguilar-Osorio G."/>
            <person name="Amillis S."/>
            <person name="Uchima C.A."/>
            <person name="Anderluh G."/>
            <person name="Asadollahi M."/>
            <person name="Askin M."/>
            <person name="Barry K."/>
            <person name="Battaglia E."/>
            <person name="Bayram O."/>
            <person name="Benocci T."/>
            <person name="Braus-Stromeyer S.A."/>
            <person name="Caldana C."/>
            <person name="Canovas D."/>
            <person name="Cerqueira G.C."/>
            <person name="Chen F."/>
            <person name="Chen W."/>
            <person name="Choi C."/>
            <person name="Clum A."/>
            <person name="Dos Santos R.A."/>
            <person name="Damasio A.R."/>
            <person name="Diallinas G."/>
            <person name="Emri T."/>
            <person name="Fekete E."/>
            <person name="Flipphi M."/>
            <person name="Freyberg S."/>
            <person name="Gallo A."/>
            <person name="Gournas C."/>
            <person name="Habgood R."/>
            <person name="Hainaut M."/>
            <person name="Harispe M.L."/>
            <person name="Henrissat B."/>
            <person name="Hilden K.S."/>
            <person name="Hope R."/>
            <person name="Hossain A."/>
            <person name="Karabika E."/>
            <person name="Karaffa L."/>
            <person name="Karanyi Z."/>
            <person name="Krasevec N."/>
            <person name="Kuo A."/>
            <person name="Kusch H."/>
            <person name="LaButti K."/>
            <person name="Lagendijk E.L."/>
            <person name="Lapidus A."/>
            <person name="Levasseur A."/>
            <person name="Lindquist E."/>
            <person name="Lipzen A."/>
            <person name="Logrieco A.F."/>
            <person name="MacCabe A."/>
            <person name="Maekelae M.R."/>
            <person name="Malavazi I."/>
            <person name="Melin P."/>
            <person name="Meyer V."/>
            <person name="Mielnichuk N."/>
            <person name="Miskei M."/>
            <person name="Molnar A.P."/>
            <person name="Mule G."/>
            <person name="Ngan C.Y."/>
            <person name="Orejas M."/>
            <person name="Orosz E."/>
            <person name="Ouedraogo J.P."/>
            <person name="Overkamp K.M."/>
            <person name="Park H.-S."/>
            <person name="Perrone G."/>
            <person name="Piumi F."/>
            <person name="Punt P.J."/>
            <person name="Ram A.F."/>
            <person name="Ramon A."/>
            <person name="Rauscher S."/>
            <person name="Record E."/>
            <person name="Riano-Pachon D.M."/>
            <person name="Robert V."/>
            <person name="Roehrig J."/>
            <person name="Ruller R."/>
            <person name="Salamov A."/>
            <person name="Salih N.S."/>
            <person name="Samson R.A."/>
            <person name="Sandor E."/>
            <person name="Sanguinetti M."/>
            <person name="Schuetze T."/>
            <person name="Sepcic K."/>
            <person name="Shelest E."/>
            <person name="Sherlock G."/>
            <person name="Sophianopoulou V."/>
            <person name="Squina F.M."/>
            <person name="Sun H."/>
            <person name="Susca A."/>
            <person name="Todd R.B."/>
            <person name="Tsang A."/>
            <person name="Unkles S.E."/>
            <person name="van de Wiele N."/>
            <person name="van Rossen-Uffink D."/>
            <person name="Oliveira J.V."/>
            <person name="Vesth T.C."/>
            <person name="Visser J."/>
            <person name="Yu J.-H."/>
            <person name="Zhou M."/>
            <person name="Andersen M.R."/>
            <person name="Archer D.B."/>
            <person name="Baker S.E."/>
            <person name="Benoit I."/>
            <person name="Brakhage A.A."/>
            <person name="Braus G.H."/>
            <person name="Fischer R."/>
            <person name="Frisvad J.C."/>
            <person name="Goldman G.H."/>
            <person name="Houbraken J."/>
            <person name="Oakley B."/>
            <person name="Pocsi I."/>
            <person name="Scazzocchio C."/>
            <person name="Seiboth B."/>
            <person name="vanKuyk P.A."/>
            <person name="Wortman J."/>
            <person name="Dyer P.S."/>
            <person name="Grigoriev I.V."/>
        </authorList>
    </citation>
    <scope>NUCLEOTIDE SEQUENCE [LARGE SCALE GENOMIC DNA]</scope>
    <source>
        <strain evidence="3">DTO 134E9</strain>
    </source>
</reference>
<keyword evidence="3" id="KW-1185">Reference proteome</keyword>
<evidence type="ECO:0008006" key="4">
    <source>
        <dbReference type="Google" id="ProtNLM"/>
    </source>
</evidence>
<dbReference type="AlphaFoldDB" id="A0A1L9R9E1"/>
<accession>A0A1L9R9E1</accession>
<organism evidence="2 3">
    <name type="scientific">Aspergillus wentii DTO 134E9</name>
    <dbReference type="NCBI Taxonomy" id="1073089"/>
    <lineage>
        <taxon>Eukaryota</taxon>
        <taxon>Fungi</taxon>
        <taxon>Dikarya</taxon>
        <taxon>Ascomycota</taxon>
        <taxon>Pezizomycotina</taxon>
        <taxon>Eurotiomycetes</taxon>
        <taxon>Eurotiomycetidae</taxon>
        <taxon>Eurotiales</taxon>
        <taxon>Aspergillaceae</taxon>
        <taxon>Aspergillus</taxon>
        <taxon>Aspergillus subgen. Cremei</taxon>
    </lineage>
</organism>